<dbReference type="Gene3D" id="2.20.200.10">
    <property type="entry name" value="Outer membrane efflux proteins (OEP)"/>
    <property type="match status" value="1"/>
</dbReference>
<dbReference type="OrthoDB" id="9770517at2"/>
<proteinExistence type="inferred from homology"/>
<dbReference type="PANTHER" id="PTHR30203:SF33">
    <property type="entry name" value="BLR4455 PROTEIN"/>
    <property type="match status" value="1"/>
</dbReference>
<keyword evidence="4" id="KW-1185">Reference proteome</keyword>
<comment type="caution">
    <text evidence="3">The sequence shown here is derived from an EMBL/GenBank/DDBJ whole genome shotgun (WGS) entry which is preliminary data.</text>
</comment>
<dbReference type="Pfam" id="PF02321">
    <property type="entry name" value="OEP"/>
    <property type="match status" value="2"/>
</dbReference>
<comment type="similarity">
    <text evidence="1 2">Belongs to the outer membrane factor (OMF) (TC 1.B.17) family.</text>
</comment>
<dbReference type="GO" id="GO:0005886">
    <property type="term" value="C:plasma membrane"/>
    <property type="evidence" value="ECO:0007669"/>
    <property type="project" value="UniProtKB-SubCell"/>
</dbReference>
<dbReference type="Gene3D" id="1.20.1600.10">
    <property type="entry name" value="Outer membrane efflux proteins (OEP)"/>
    <property type="match status" value="1"/>
</dbReference>
<evidence type="ECO:0000256" key="2">
    <source>
        <dbReference type="RuleBase" id="RU362097"/>
    </source>
</evidence>
<dbReference type="Proteomes" id="UP000294829">
    <property type="component" value="Unassembled WGS sequence"/>
</dbReference>
<dbReference type="InterPro" id="IPR010131">
    <property type="entry name" value="MdtP/NodT-like"/>
</dbReference>
<dbReference type="EMBL" id="SMYL01000019">
    <property type="protein sequence ID" value="TDK59997.1"/>
    <property type="molecule type" value="Genomic_DNA"/>
</dbReference>
<evidence type="ECO:0000313" key="4">
    <source>
        <dbReference type="Proteomes" id="UP000294829"/>
    </source>
</evidence>
<evidence type="ECO:0000313" key="3">
    <source>
        <dbReference type="EMBL" id="TDK59997.1"/>
    </source>
</evidence>
<dbReference type="GO" id="GO:0015562">
    <property type="term" value="F:efflux transmembrane transporter activity"/>
    <property type="evidence" value="ECO:0007669"/>
    <property type="project" value="InterPro"/>
</dbReference>
<name>A0A4V3ATH7_9BURK</name>
<keyword evidence="2" id="KW-0472">Membrane</keyword>
<protein>
    <submittedName>
        <fullName evidence="3">Efflux transporter outer membrane subunit</fullName>
    </submittedName>
</protein>
<organism evidence="3 4">
    <name type="scientific">Sapientia aquatica</name>
    <dbReference type="NCBI Taxonomy" id="1549640"/>
    <lineage>
        <taxon>Bacteria</taxon>
        <taxon>Pseudomonadati</taxon>
        <taxon>Pseudomonadota</taxon>
        <taxon>Betaproteobacteria</taxon>
        <taxon>Burkholderiales</taxon>
        <taxon>Oxalobacteraceae</taxon>
        <taxon>Sapientia</taxon>
    </lineage>
</organism>
<comment type="subcellular location">
    <subcellularLocation>
        <location evidence="2">Cell membrane</location>
        <topology evidence="2">Lipid-anchor</topology>
    </subcellularLocation>
</comment>
<dbReference type="InterPro" id="IPR003423">
    <property type="entry name" value="OMP_efflux"/>
</dbReference>
<gene>
    <name evidence="3" type="ORF">E2I14_18415</name>
</gene>
<dbReference type="RefSeq" id="WP_133331276.1">
    <property type="nucleotide sequence ID" value="NZ_SMYL01000019.1"/>
</dbReference>
<dbReference type="PANTHER" id="PTHR30203">
    <property type="entry name" value="OUTER MEMBRANE CATION EFFLUX PROTEIN"/>
    <property type="match status" value="1"/>
</dbReference>
<evidence type="ECO:0000256" key="1">
    <source>
        <dbReference type="ARBA" id="ARBA00007613"/>
    </source>
</evidence>
<accession>A0A4V3ATH7</accession>
<sequence length="495" mass="52953">MIKLSRLQFYSANALLLSWLAGCAVGPDYKKVELTLPANWDAQAQGKTFQTATPNDGSLKGNWWEMFGDAQLNVLEQQALTHNQSLVVAAEHLKQARLQLSVASAVQLPSLALTAGDARTKTSADRPVAAYGSQNQSTVQSNPQVGFAVNYEADLFGRVRRVVESATAAQAQAEADFENARLVVLSELATDYFKLRELDAEIDLVQKSVVLQQKALDFIQVRHDLNAANGLDLAQQQALLDSSKTQLILLQNQRAAAQNALSTLSGKAAPEFTLAAQVNVFNVPAFPVGVPSDVLQRRPDVASAERAMAVANANIGVARAAYYPSLMLSANGGWNSTEFSNLFNAPSILWSLGASLTQTLFDNGKTNATVGIAESGYQSTLANYRQTVLVAMQEVQTGVDASTLLDAANKQAQSAVKSSARAFELANDRYNGGLDIYLNVITAQQALLASQRQAIQIQGQQMTNAVYLVKALGGGWNGLQSKAETGKTVSTVSAN</sequence>
<reference evidence="3 4" key="1">
    <citation type="submission" date="2019-03" db="EMBL/GenBank/DDBJ databases">
        <title>Sapientia aquatica gen. nov., sp. nov., isolated from a crater lake.</title>
        <authorList>
            <person name="Felfoldi T."/>
            <person name="Szabo A."/>
            <person name="Toth E."/>
            <person name="Schumann P."/>
            <person name="Keki Z."/>
            <person name="Marialigeti K."/>
            <person name="Mathe I."/>
        </authorList>
    </citation>
    <scope>NUCLEOTIDE SEQUENCE [LARGE SCALE GENOMIC DNA]</scope>
    <source>
        <strain evidence="3 4">SA-152</strain>
    </source>
</reference>
<dbReference type="SUPFAM" id="SSF56954">
    <property type="entry name" value="Outer membrane efflux proteins (OEP)"/>
    <property type="match status" value="1"/>
</dbReference>
<dbReference type="AlphaFoldDB" id="A0A4V3ATH7"/>
<dbReference type="PROSITE" id="PS51257">
    <property type="entry name" value="PROKAR_LIPOPROTEIN"/>
    <property type="match status" value="1"/>
</dbReference>
<dbReference type="NCBIfam" id="TIGR01845">
    <property type="entry name" value="outer_NodT"/>
    <property type="match status" value="1"/>
</dbReference>
<keyword evidence="2" id="KW-0812">Transmembrane</keyword>
<keyword evidence="2" id="KW-1134">Transmembrane beta strand</keyword>
<keyword evidence="2" id="KW-0564">Palmitate</keyword>
<keyword evidence="2" id="KW-0449">Lipoprotein</keyword>